<evidence type="ECO:0000313" key="2">
    <source>
        <dbReference type="Proteomes" id="UP001151760"/>
    </source>
</evidence>
<dbReference type="Proteomes" id="UP001151760">
    <property type="component" value="Unassembled WGS sequence"/>
</dbReference>
<proteinExistence type="predicted"/>
<accession>A0ABQ5CME2</accession>
<comment type="caution">
    <text evidence="1">The sequence shown here is derived from an EMBL/GenBank/DDBJ whole genome shotgun (WGS) entry which is preliminary data.</text>
</comment>
<dbReference type="EMBL" id="BQNB010014261">
    <property type="protein sequence ID" value="GJT26049.1"/>
    <property type="molecule type" value="Genomic_DNA"/>
</dbReference>
<organism evidence="1 2">
    <name type="scientific">Tanacetum coccineum</name>
    <dbReference type="NCBI Taxonomy" id="301880"/>
    <lineage>
        <taxon>Eukaryota</taxon>
        <taxon>Viridiplantae</taxon>
        <taxon>Streptophyta</taxon>
        <taxon>Embryophyta</taxon>
        <taxon>Tracheophyta</taxon>
        <taxon>Spermatophyta</taxon>
        <taxon>Magnoliopsida</taxon>
        <taxon>eudicotyledons</taxon>
        <taxon>Gunneridae</taxon>
        <taxon>Pentapetalae</taxon>
        <taxon>asterids</taxon>
        <taxon>campanulids</taxon>
        <taxon>Asterales</taxon>
        <taxon>Asteraceae</taxon>
        <taxon>Asteroideae</taxon>
        <taxon>Anthemideae</taxon>
        <taxon>Anthemidinae</taxon>
        <taxon>Tanacetum</taxon>
    </lineage>
</organism>
<protein>
    <submittedName>
        <fullName evidence="1">Uncharacterized protein</fullName>
    </submittedName>
</protein>
<evidence type="ECO:0000313" key="1">
    <source>
        <dbReference type="EMBL" id="GJT26049.1"/>
    </source>
</evidence>
<sequence length="134" mass="14112">MTSSLASYPSGMTKDLKLGILGTEPPSIKGMISFDGSSVAIPFPLDSSLGRVGSFGGEGEKMDEVVLERCLVNGSIVILITSGFWIGSAIIEFKGVGDGIDDVGIKNFSFFTRGSSSDTIFSEVFSSELFSTYA</sequence>
<reference evidence="1" key="2">
    <citation type="submission" date="2022-01" db="EMBL/GenBank/DDBJ databases">
        <authorList>
            <person name="Yamashiro T."/>
            <person name="Shiraishi A."/>
            <person name="Satake H."/>
            <person name="Nakayama K."/>
        </authorList>
    </citation>
    <scope>NUCLEOTIDE SEQUENCE</scope>
</reference>
<keyword evidence="2" id="KW-1185">Reference proteome</keyword>
<name>A0ABQ5CME2_9ASTR</name>
<reference evidence="1" key="1">
    <citation type="journal article" date="2022" name="Int. J. Mol. Sci.">
        <title>Draft Genome of Tanacetum Coccineum: Genomic Comparison of Closely Related Tanacetum-Family Plants.</title>
        <authorList>
            <person name="Yamashiro T."/>
            <person name="Shiraishi A."/>
            <person name="Nakayama K."/>
            <person name="Satake H."/>
        </authorList>
    </citation>
    <scope>NUCLEOTIDE SEQUENCE</scope>
</reference>
<gene>
    <name evidence="1" type="ORF">Tco_0895986</name>
</gene>